<feature type="transmembrane region" description="Helical" evidence="1">
    <location>
        <begin position="170"/>
        <end position="201"/>
    </location>
</feature>
<keyword evidence="1" id="KW-0472">Membrane</keyword>
<evidence type="ECO:0000313" key="3">
    <source>
        <dbReference type="Proteomes" id="UP000032304"/>
    </source>
</evidence>
<evidence type="ECO:0000313" key="2">
    <source>
        <dbReference type="EMBL" id="KJB39928.1"/>
    </source>
</evidence>
<keyword evidence="3" id="KW-1185">Reference proteome</keyword>
<dbReference type="EMBL" id="CM001746">
    <property type="protein sequence ID" value="KJB39928.1"/>
    <property type="molecule type" value="Genomic_DNA"/>
</dbReference>
<dbReference type="OMA" id="KPLLITY"/>
<organism evidence="2 3">
    <name type="scientific">Gossypium raimondii</name>
    <name type="common">Peruvian cotton</name>
    <name type="synonym">Gossypium klotzschianum subsp. raimondii</name>
    <dbReference type="NCBI Taxonomy" id="29730"/>
    <lineage>
        <taxon>Eukaryota</taxon>
        <taxon>Viridiplantae</taxon>
        <taxon>Streptophyta</taxon>
        <taxon>Embryophyta</taxon>
        <taxon>Tracheophyta</taxon>
        <taxon>Spermatophyta</taxon>
        <taxon>Magnoliopsida</taxon>
        <taxon>eudicotyledons</taxon>
        <taxon>Gunneridae</taxon>
        <taxon>Pentapetalae</taxon>
        <taxon>rosids</taxon>
        <taxon>malvids</taxon>
        <taxon>Malvales</taxon>
        <taxon>Malvaceae</taxon>
        <taxon>Malvoideae</taxon>
        <taxon>Gossypium</taxon>
    </lineage>
</organism>
<dbReference type="PANTHER" id="PTHR33133:SF3">
    <property type="entry name" value="TRANSMEMBRANE PROTEIN"/>
    <property type="match status" value="1"/>
</dbReference>
<keyword evidence="1" id="KW-0812">Transmembrane</keyword>
<feature type="transmembrane region" description="Helical" evidence="1">
    <location>
        <begin position="20"/>
        <end position="40"/>
    </location>
</feature>
<sequence length="311" mass="34693">MEKETSNILRTSIYTFFQSYQHLTTMAAILAFPYSSYLLLSQLFIPSSHVLPSIHSQLKAISQAMGFPLSSQYLFTLLISKLSQTISSSIFVLPFTFSFFLITKSYVFHLLNQQKPDLVSVLSLYYKPLLITHVCNFIFLISANSTAFSLLFFAFNLFEGFGFSSSSQWILFVLVSGFLLYSFIVANAFIICNLALVSSAMEEHSGFLAILKACVLLRGRTLTGLTLAVVVNLALAAIEALFHCRVVRAYDGAGGLTGFPMALEGILIAYLYSVFVVVDTIVSFMFFKSCKTGWLIDQQGTCSYRIEIMEE</sequence>
<dbReference type="OrthoDB" id="687732at2759"/>
<dbReference type="AlphaFoldDB" id="A0A0D2QKZ8"/>
<dbReference type="PANTHER" id="PTHR33133">
    <property type="entry name" value="OS08G0107100 PROTEIN-RELATED"/>
    <property type="match status" value="1"/>
</dbReference>
<dbReference type="Gramene" id="KJB39928">
    <property type="protein sequence ID" value="KJB39928"/>
    <property type="gene ID" value="B456_007G038500"/>
</dbReference>
<feature type="transmembrane region" description="Helical" evidence="1">
    <location>
        <begin position="263"/>
        <end position="287"/>
    </location>
</feature>
<dbReference type="STRING" id="29730.A0A0D2QKZ8"/>
<keyword evidence="1" id="KW-1133">Transmembrane helix</keyword>
<dbReference type="Proteomes" id="UP000032304">
    <property type="component" value="Chromosome 7"/>
</dbReference>
<name>A0A0D2QKZ8_GOSRA</name>
<accession>A0A0D2QKZ8</accession>
<feature type="transmembrane region" description="Helical" evidence="1">
    <location>
        <begin position="91"/>
        <end position="111"/>
    </location>
</feature>
<feature type="transmembrane region" description="Helical" evidence="1">
    <location>
        <begin position="131"/>
        <end position="158"/>
    </location>
</feature>
<reference evidence="2 3" key="1">
    <citation type="journal article" date="2012" name="Nature">
        <title>Repeated polyploidization of Gossypium genomes and the evolution of spinnable cotton fibres.</title>
        <authorList>
            <person name="Paterson A.H."/>
            <person name="Wendel J.F."/>
            <person name="Gundlach H."/>
            <person name="Guo H."/>
            <person name="Jenkins J."/>
            <person name="Jin D."/>
            <person name="Llewellyn D."/>
            <person name="Showmaker K.C."/>
            <person name="Shu S."/>
            <person name="Udall J."/>
            <person name="Yoo M.J."/>
            <person name="Byers R."/>
            <person name="Chen W."/>
            <person name="Doron-Faigenboim A."/>
            <person name="Duke M.V."/>
            <person name="Gong L."/>
            <person name="Grimwood J."/>
            <person name="Grover C."/>
            <person name="Grupp K."/>
            <person name="Hu G."/>
            <person name="Lee T.H."/>
            <person name="Li J."/>
            <person name="Lin L."/>
            <person name="Liu T."/>
            <person name="Marler B.S."/>
            <person name="Page J.T."/>
            <person name="Roberts A.W."/>
            <person name="Romanel E."/>
            <person name="Sanders W.S."/>
            <person name="Szadkowski E."/>
            <person name="Tan X."/>
            <person name="Tang H."/>
            <person name="Xu C."/>
            <person name="Wang J."/>
            <person name="Wang Z."/>
            <person name="Zhang D."/>
            <person name="Zhang L."/>
            <person name="Ashrafi H."/>
            <person name="Bedon F."/>
            <person name="Bowers J.E."/>
            <person name="Brubaker C.L."/>
            <person name="Chee P.W."/>
            <person name="Das S."/>
            <person name="Gingle A.R."/>
            <person name="Haigler C.H."/>
            <person name="Harker D."/>
            <person name="Hoffmann L.V."/>
            <person name="Hovav R."/>
            <person name="Jones D.C."/>
            <person name="Lemke C."/>
            <person name="Mansoor S."/>
            <person name="ur Rahman M."/>
            <person name="Rainville L.N."/>
            <person name="Rambani A."/>
            <person name="Reddy U.K."/>
            <person name="Rong J.K."/>
            <person name="Saranga Y."/>
            <person name="Scheffler B.E."/>
            <person name="Scheffler J.A."/>
            <person name="Stelly D.M."/>
            <person name="Triplett B.A."/>
            <person name="Van Deynze A."/>
            <person name="Vaslin M.F."/>
            <person name="Waghmare V.N."/>
            <person name="Walford S.A."/>
            <person name="Wright R.J."/>
            <person name="Zaki E.A."/>
            <person name="Zhang T."/>
            <person name="Dennis E.S."/>
            <person name="Mayer K.F."/>
            <person name="Peterson D.G."/>
            <person name="Rokhsar D.S."/>
            <person name="Wang X."/>
            <person name="Schmutz J."/>
        </authorList>
    </citation>
    <scope>NUCLEOTIDE SEQUENCE [LARGE SCALE GENOMIC DNA]</scope>
</reference>
<proteinExistence type="predicted"/>
<evidence type="ECO:0000256" key="1">
    <source>
        <dbReference type="SAM" id="Phobius"/>
    </source>
</evidence>
<protein>
    <submittedName>
        <fullName evidence="2">Uncharacterized protein</fullName>
    </submittedName>
</protein>
<dbReference type="KEGG" id="gra:105802063"/>
<feature type="transmembrane region" description="Helical" evidence="1">
    <location>
        <begin position="221"/>
        <end position="242"/>
    </location>
</feature>
<dbReference type="eggNOG" id="ENOG502QQZM">
    <property type="taxonomic scope" value="Eukaryota"/>
</dbReference>
<gene>
    <name evidence="2" type="ORF">B456_007G038500</name>
</gene>